<dbReference type="CDD" id="cd05288">
    <property type="entry name" value="PGDH"/>
    <property type="match status" value="1"/>
</dbReference>
<dbReference type="InterPro" id="IPR011032">
    <property type="entry name" value="GroES-like_sf"/>
</dbReference>
<dbReference type="FunFam" id="3.40.50.720:FF:000121">
    <property type="entry name" value="Prostaglandin reductase 2"/>
    <property type="match status" value="1"/>
</dbReference>
<evidence type="ECO:0000256" key="1">
    <source>
        <dbReference type="ARBA" id="ARBA00023002"/>
    </source>
</evidence>
<dbReference type="GeneID" id="70250222"/>
<protein>
    <recommendedName>
        <fullName evidence="2">Enoyl reductase (ER) domain-containing protein</fullName>
    </recommendedName>
</protein>
<dbReference type="RefSeq" id="XP_046075303.1">
    <property type="nucleotide sequence ID" value="XM_046219935.1"/>
</dbReference>
<dbReference type="InterPro" id="IPR036291">
    <property type="entry name" value="NAD(P)-bd_dom_sf"/>
</dbReference>
<evidence type="ECO:0000313" key="4">
    <source>
        <dbReference type="Proteomes" id="UP001201262"/>
    </source>
</evidence>
<feature type="domain" description="Enoyl reductase (ER)" evidence="2">
    <location>
        <begin position="17"/>
        <end position="346"/>
    </location>
</feature>
<dbReference type="PANTHER" id="PTHR43205:SF19">
    <property type="entry name" value="ENOYL REDUCTASE (ER) DOMAIN-CONTAINING PROTEIN"/>
    <property type="match status" value="1"/>
</dbReference>
<comment type="caution">
    <text evidence="3">The sequence shown here is derived from an EMBL/GenBank/DDBJ whole genome shotgun (WGS) entry which is preliminary data.</text>
</comment>
<dbReference type="SMART" id="SM00829">
    <property type="entry name" value="PKS_ER"/>
    <property type="match status" value="1"/>
</dbReference>
<dbReference type="Gene3D" id="3.40.50.720">
    <property type="entry name" value="NAD(P)-binding Rossmann-like Domain"/>
    <property type="match status" value="1"/>
</dbReference>
<sequence length="351" mass="38151">MTPQTRQWILQTKPQAGNKPTFTLLATPIPPLLPNQALVKPLYFSNDPAQHVWMTLSPRDQHPARPYAAPIEPGDPIPSFAIAQVIESLCTRIPVGRLVYARVTWSDLSIINSQDCLYTLDDVLPTDAKIGITHFMGALGLSGLTAHYGLYDIACATANDSIVISGAAGAVGSMAVQIAKKMIGCKYVIGIAGTDEKCRFVEGLGADECLNYRSGSFEEDLQRVTKDCVDVYFDNVGGWILDLMLKRLKSYGRVAACGAISQYQTPITGLTNYVDIVTMRLQILGFNVVDAIHKSSAVTNAILEAWSKGILVLSDDTETVVDATLEDVPSTWMGIFRGENKGKMITRVVHG</sequence>
<evidence type="ECO:0000259" key="2">
    <source>
        <dbReference type="SMART" id="SM00829"/>
    </source>
</evidence>
<dbReference type="InterPro" id="IPR013149">
    <property type="entry name" value="ADH-like_C"/>
</dbReference>
<dbReference type="SUPFAM" id="SSF51735">
    <property type="entry name" value="NAD(P)-binding Rossmann-fold domains"/>
    <property type="match status" value="1"/>
</dbReference>
<gene>
    <name evidence="3" type="ORF">BGW36DRAFT_424224</name>
</gene>
<name>A0AAD4KYL5_9EURO</name>
<evidence type="ECO:0000313" key="3">
    <source>
        <dbReference type="EMBL" id="KAH8701927.1"/>
    </source>
</evidence>
<dbReference type="Pfam" id="PF00107">
    <property type="entry name" value="ADH_zinc_N"/>
    <property type="match status" value="1"/>
</dbReference>
<dbReference type="EMBL" id="JAJTJA010000003">
    <property type="protein sequence ID" value="KAH8701927.1"/>
    <property type="molecule type" value="Genomic_DNA"/>
</dbReference>
<dbReference type="Proteomes" id="UP001201262">
    <property type="component" value="Unassembled WGS sequence"/>
</dbReference>
<dbReference type="InterPro" id="IPR045010">
    <property type="entry name" value="MDR_fam"/>
</dbReference>
<reference evidence="3" key="1">
    <citation type="submission" date="2021-12" db="EMBL/GenBank/DDBJ databases">
        <title>Convergent genome expansion in fungi linked to evolution of root-endophyte symbiosis.</title>
        <authorList>
            <consortium name="DOE Joint Genome Institute"/>
            <person name="Ke Y.-H."/>
            <person name="Bonito G."/>
            <person name="Liao H.-L."/>
            <person name="Looney B."/>
            <person name="Rojas-Flechas A."/>
            <person name="Nash J."/>
            <person name="Hameed K."/>
            <person name="Schadt C."/>
            <person name="Martin F."/>
            <person name="Crous P.W."/>
            <person name="Miettinen O."/>
            <person name="Magnuson J.K."/>
            <person name="Labbe J."/>
            <person name="Jacobson D."/>
            <person name="Doktycz M.J."/>
            <person name="Veneault-Fourrey C."/>
            <person name="Kuo A."/>
            <person name="Mondo S."/>
            <person name="Calhoun S."/>
            <person name="Riley R."/>
            <person name="Ohm R."/>
            <person name="LaButti K."/>
            <person name="Andreopoulos B."/>
            <person name="Pangilinan J."/>
            <person name="Nolan M."/>
            <person name="Tritt A."/>
            <person name="Clum A."/>
            <person name="Lipzen A."/>
            <person name="Daum C."/>
            <person name="Barry K."/>
            <person name="Grigoriev I.V."/>
            <person name="Vilgalys R."/>
        </authorList>
    </citation>
    <scope>NUCLEOTIDE SEQUENCE</scope>
    <source>
        <strain evidence="3">PMI_201</strain>
    </source>
</reference>
<keyword evidence="1" id="KW-0560">Oxidoreductase</keyword>
<accession>A0AAD4KYL5</accession>
<proteinExistence type="predicted"/>
<dbReference type="InterPro" id="IPR041694">
    <property type="entry name" value="ADH_N_2"/>
</dbReference>
<dbReference type="Pfam" id="PF16884">
    <property type="entry name" value="ADH_N_2"/>
    <property type="match status" value="1"/>
</dbReference>
<organism evidence="3 4">
    <name type="scientific">Talaromyces proteolyticus</name>
    <dbReference type="NCBI Taxonomy" id="1131652"/>
    <lineage>
        <taxon>Eukaryota</taxon>
        <taxon>Fungi</taxon>
        <taxon>Dikarya</taxon>
        <taxon>Ascomycota</taxon>
        <taxon>Pezizomycotina</taxon>
        <taxon>Eurotiomycetes</taxon>
        <taxon>Eurotiomycetidae</taxon>
        <taxon>Eurotiales</taxon>
        <taxon>Trichocomaceae</taxon>
        <taxon>Talaromyces</taxon>
        <taxon>Talaromyces sect. Bacilispori</taxon>
    </lineage>
</organism>
<dbReference type="InterPro" id="IPR020843">
    <property type="entry name" value="ER"/>
</dbReference>
<dbReference type="Gene3D" id="3.90.180.10">
    <property type="entry name" value="Medium-chain alcohol dehydrogenases, catalytic domain"/>
    <property type="match status" value="1"/>
</dbReference>
<dbReference type="GO" id="GO:0016628">
    <property type="term" value="F:oxidoreductase activity, acting on the CH-CH group of donors, NAD or NADP as acceptor"/>
    <property type="evidence" value="ECO:0007669"/>
    <property type="project" value="InterPro"/>
</dbReference>
<dbReference type="PANTHER" id="PTHR43205">
    <property type="entry name" value="PROSTAGLANDIN REDUCTASE"/>
    <property type="match status" value="1"/>
</dbReference>
<dbReference type="AlphaFoldDB" id="A0AAD4KYL5"/>
<dbReference type="SUPFAM" id="SSF50129">
    <property type="entry name" value="GroES-like"/>
    <property type="match status" value="1"/>
</dbReference>
<keyword evidence="4" id="KW-1185">Reference proteome</keyword>